<feature type="compositionally biased region" description="Polar residues" evidence="1">
    <location>
        <begin position="65"/>
        <end position="85"/>
    </location>
</feature>
<evidence type="ECO:0000313" key="2">
    <source>
        <dbReference type="EMBL" id="KAF7153507.1"/>
    </source>
</evidence>
<evidence type="ECO:0000313" key="3">
    <source>
        <dbReference type="Proteomes" id="UP000626092"/>
    </source>
</evidence>
<sequence length="114" mass="12344">MNKPSTLQSLWIYVNEPLSLRRLVCLYAATETGCWLGHKAAEWEQKWKKTNGQNGTSGQKKENDVFTSSKKTNGQNGTSGQKKGNGTSGKKRANGNGTTGKKRENGTFGAAYGS</sequence>
<dbReference type="AlphaFoldDB" id="A0A834LWL4"/>
<evidence type="ECO:0000256" key="1">
    <source>
        <dbReference type="SAM" id="MobiDB-lite"/>
    </source>
</evidence>
<protein>
    <submittedName>
        <fullName evidence="2">Uncharacterized protein</fullName>
    </submittedName>
</protein>
<organism evidence="2 3">
    <name type="scientific">Rhododendron simsii</name>
    <name type="common">Sims's rhododendron</name>
    <dbReference type="NCBI Taxonomy" id="118357"/>
    <lineage>
        <taxon>Eukaryota</taxon>
        <taxon>Viridiplantae</taxon>
        <taxon>Streptophyta</taxon>
        <taxon>Embryophyta</taxon>
        <taxon>Tracheophyta</taxon>
        <taxon>Spermatophyta</taxon>
        <taxon>Magnoliopsida</taxon>
        <taxon>eudicotyledons</taxon>
        <taxon>Gunneridae</taxon>
        <taxon>Pentapetalae</taxon>
        <taxon>asterids</taxon>
        <taxon>Ericales</taxon>
        <taxon>Ericaceae</taxon>
        <taxon>Ericoideae</taxon>
        <taxon>Rhodoreae</taxon>
        <taxon>Rhododendron</taxon>
    </lineage>
</organism>
<reference evidence="2" key="1">
    <citation type="submission" date="2019-11" db="EMBL/GenBank/DDBJ databases">
        <authorList>
            <person name="Liu Y."/>
            <person name="Hou J."/>
            <person name="Li T.-Q."/>
            <person name="Guan C.-H."/>
            <person name="Wu X."/>
            <person name="Wu H.-Z."/>
            <person name="Ling F."/>
            <person name="Zhang R."/>
            <person name="Shi X.-G."/>
            <person name="Ren J.-P."/>
            <person name="Chen E.-F."/>
            <person name="Sun J.-M."/>
        </authorList>
    </citation>
    <scope>NUCLEOTIDE SEQUENCE</scope>
    <source>
        <strain evidence="2">Adult_tree_wgs_1</strain>
        <tissue evidence="2">Leaves</tissue>
    </source>
</reference>
<accession>A0A834LWL4</accession>
<name>A0A834LWL4_RHOSS</name>
<dbReference type="OrthoDB" id="10354477at2759"/>
<gene>
    <name evidence="2" type="ORF">RHSIM_Rhsim01G0283200</name>
</gene>
<dbReference type="EMBL" id="WJXA01000001">
    <property type="protein sequence ID" value="KAF7153507.1"/>
    <property type="molecule type" value="Genomic_DNA"/>
</dbReference>
<feature type="region of interest" description="Disordered" evidence="1">
    <location>
        <begin position="47"/>
        <end position="114"/>
    </location>
</feature>
<dbReference type="Proteomes" id="UP000626092">
    <property type="component" value="Unassembled WGS sequence"/>
</dbReference>
<keyword evidence="3" id="KW-1185">Reference proteome</keyword>
<proteinExistence type="predicted"/>
<comment type="caution">
    <text evidence="2">The sequence shown here is derived from an EMBL/GenBank/DDBJ whole genome shotgun (WGS) entry which is preliminary data.</text>
</comment>